<dbReference type="AlphaFoldDB" id="A0A6C0E374"/>
<evidence type="ECO:0000256" key="1">
    <source>
        <dbReference type="SAM" id="MobiDB-lite"/>
    </source>
</evidence>
<feature type="region of interest" description="Disordered" evidence="1">
    <location>
        <begin position="1"/>
        <end position="51"/>
    </location>
</feature>
<evidence type="ECO:0000313" key="2">
    <source>
        <dbReference type="EMBL" id="QHT23627.1"/>
    </source>
</evidence>
<accession>A0A6C0E374</accession>
<dbReference type="EMBL" id="MN739733">
    <property type="protein sequence ID" value="QHT23627.1"/>
    <property type="molecule type" value="Genomic_DNA"/>
</dbReference>
<reference evidence="2" key="1">
    <citation type="journal article" date="2020" name="Nature">
        <title>Giant virus diversity and host interactions through global metagenomics.</title>
        <authorList>
            <person name="Schulz F."/>
            <person name="Roux S."/>
            <person name="Paez-Espino D."/>
            <person name="Jungbluth S."/>
            <person name="Walsh D.A."/>
            <person name="Denef V.J."/>
            <person name="McMahon K.D."/>
            <person name="Konstantinidis K.T."/>
            <person name="Eloe-Fadrosh E.A."/>
            <person name="Kyrpides N.C."/>
            <person name="Woyke T."/>
        </authorList>
    </citation>
    <scope>NUCLEOTIDE SEQUENCE</scope>
    <source>
        <strain evidence="2">GVMAG-M-3300023179-116</strain>
    </source>
</reference>
<organism evidence="2">
    <name type="scientific">viral metagenome</name>
    <dbReference type="NCBI Taxonomy" id="1070528"/>
    <lineage>
        <taxon>unclassified sequences</taxon>
        <taxon>metagenomes</taxon>
        <taxon>organismal metagenomes</taxon>
    </lineage>
</organism>
<protein>
    <submittedName>
        <fullName evidence="2">Uncharacterized protein</fullName>
    </submittedName>
</protein>
<feature type="compositionally biased region" description="Basic residues" evidence="1">
    <location>
        <begin position="1"/>
        <end position="44"/>
    </location>
</feature>
<sequence>MSSSRSKRSKNSSSRNRSRSRSIYKSKRSRNSSRNSSKKYHHTKTNYNDKNERVIKIPNDILYLIHITKDKNTENWKQVNSNQEDASQYPGAYFTLITKDNRLTEQLYAGNYCLIFSRNLLKKTNYHINVTDNNGFITENNTYFPENLKEAVEKIKENSSLCGIDEENSWKSNDKCMNEVVFHDAVSMDYLCMTIKKGFDNSFLPDYPIEK</sequence>
<name>A0A6C0E374_9ZZZZ</name>
<proteinExistence type="predicted"/>